<evidence type="ECO:0000313" key="1">
    <source>
        <dbReference type="EMBL" id="HGC42492.1"/>
    </source>
</evidence>
<dbReference type="AlphaFoldDB" id="A0A8J4M5P9"/>
<gene>
    <name evidence="1" type="ORF">ENY07_04605</name>
</gene>
<dbReference type="EMBL" id="DTQM01000089">
    <property type="protein sequence ID" value="HGC42492.1"/>
    <property type="molecule type" value="Genomic_DNA"/>
</dbReference>
<reference evidence="1" key="1">
    <citation type="journal article" date="2020" name="mSystems">
        <title>Genome- and Community-Level Interaction Insights into Carbon Utilization and Element Cycling Functions of Hydrothermarchaeota in Hydrothermal Sediment.</title>
        <authorList>
            <person name="Zhou Z."/>
            <person name="Liu Y."/>
            <person name="Xu W."/>
            <person name="Pan J."/>
            <person name="Luo Z.H."/>
            <person name="Li M."/>
        </authorList>
    </citation>
    <scope>NUCLEOTIDE SEQUENCE</scope>
    <source>
        <strain evidence="1">SpSt-997</strain>
    </source>
</reference>
<sequence length="275" mass="29187">MADQRDVEEALVAAAMAALYPQGLSGPSACGAPVRLYRGWPESRALDADLAAGYINITVFPDVAGERNTTRYLPEWLNPAPLTPTLAVSVIADSVTFSGAAGAGQVAGILADGITYVYRCQAGDAPANVAANLASQIMANRIVQLANATITLPGVGRLLARTVADQGIFTQIRRQEQVFRLIGWCADPSLRDAAMSALDGTLAAIYFLPLADGSVGRLRFRQSLTLDRQENANLYRRDLLYSVEYPTLLAQTLPALLFGTATLGTAETLAVSLTD</sequence>
<name>A0A8J4M5P9_9PROT</name>
<accession>A0A8J4M5P9</accession>
<protein>
    <submittedName>
        <fullName evidence="1">Uncharacterized protein</fullName>
    </submittedName>
</protein>
<comment type="caution">
    <text evidence="1">The sequence shown here is derived from an EMBL/GenBank/DDBJ whole genome shotgun (WGS) entry which is preliminary data.</text>
</comment>
<organism evidence="1">
    <name type="scientific">Acidicaldus sp</name>
    <dbReference type="NCBI Taxonomy" id="1872105"/>
    <lineage>
        <taxon>Bacteria</taxon>
        <taxon>Pseudomonadati</taxon>
        <taxon>Pseudomonadota</taxon>
        <taxon>Alphaproteobacteria</taxon>
        <taxon>Acetobacterales</taxon>
        <taxon>Acetobacteraceae</taxon>
        <taxon>Acidicaldus</taxon>
    </lineage>
</organism>
<proteinExistence type="predicted"/>